<dbReference type="EMBL" id="JAPZBR010000008">
    <property type="protein sequence ID" value="KAJ5340301.1"/>
    <property type="molecule type" value="Genomic_DNA"/>
</dbReference>
<comment type="caution">
    <text evidence="3">The sequence shown here is derived from an EMBL/GenBank/DDBJ whole genome shotgun (WGS) entry which is preliminary data.</text>
</comment>
<evidence type="ECO:0000313" key="4">
    <source>
        <dbReference type="Proteomes" id="UP001148299"/>
    </source>
</evidence>
<reference evidence="3" key="1">
    <citation type="submission" date="2022-12" db="EMBL/GenBank/DDBJ databases">
        <authorList>
            <person name="Petersen C."/>
        </authorList>
    </citation>
    <scope>NUCLEOTIDE SEQUENCE</scope>
    <source>
        <strain evidence="3">IBT 35675</strain>
    </source>
</reference>
<feature type="signal peptide" evidence="2">
    <location>
        <begin position="1"/>
        <end position="17"/>
    </location>
</feature>
<sequence>MKSPLYILAILLPLIAAATPIADPEADFEKLEERDRGDGRDGGRNGGGRDRDECKVKRSYPYYKYPCNSSPKIAFSQVGATFTSSCWYQ</sequence>
<gene>
    <name evidence="3" type="ORF">N7541_009425</name>
</gene>
<accession>A0A9W9QLV1</accession>
<evidence type="ECO:0000313" key="3">
    <source>
        <dbReference type="EMBL" id="KAJ5340301.1"/>
    </source>
</evidence>
<evidence type="ECO:0000256" key="2">
    <source>
        <dbReference type="SAM" id="SignalP"/>
    </source>
</evidence>
<feature type="chain" id="PRO_5040852041" evidence="2">
    <location>
        <begin position="18"/>
        <end position="89"/>
    </location>
</feature>
<dbReference type="AlphaFoldDB" id="A0A9W9QLV1"/>
<keyword evidence="2" id="KW-0732">Signal</keyword>
<protein>
    <submittedName>
        <fullName evidence="3">Uncharacterized protein</fullName>
    </submittedName>
</protein>
<keyword evidence="4" id="KW-1185">Reference proteome</keyword>
<name>A0A9W9QLV1_PENBR</name>
<reference evidence="3" key="2">
    <citation type="journal article" date="2023" name="IMA Fungus">
        <title>Comparative genomic study of the Penicillium genus elucidates a diverse pangenome and 15 lateral gene transfer events.</title>
        <authorList>
            <person name="Petersen C."/>
            <person name="Sorensen T."/>
            <person name="Nielsen M.R."/>
            <person name="Sondergaard T.E."/>
            <person name="Sorensen J.L."/>
            <person name="Fitzpatrick D.A."/>
            <person name="Frisvad J.C."/>
            <person name="Nielsen K.L."/>
        </authorList>
    </citation>
    <scope>NUCLEOTIDE SEQUENCE</scope>
    <source>
        <strain evidence="3">IBT 35675</strain>
    </source>
</reference>
<feature type="region of interest" description="Disordered" evidence="1">
    <location>
        <begin position="27"/>
        <end position="53"/>
    </location>
</feature>
<organism evidence="3 4">
    <name type="scientific">Penicillium brevicompactum</name>
    <dbReference type="NCBI Taxonomy" id="5074"/>
    <lineage>
        <taxon>Eukaryota</taxon>
        <taxon>Fungi</taxon>
        <taxon>Dikarya</taxon>
        <taxon>Ascomycota</taxon>
        <taxon>Pezizomycotina</taxon>
        <taxon>Eurotiomycetes</taxon>
        <taxon>Eurotiomycetidae</taxon>
        <taxon>Eurotiales</taxon>
        <taxon>Aspergillaceae</taxon>
        <taxon>Penicillium</taxon>
    </lineage>
</organism>
<proteinExistence type="predicted"/>
<evidence type="ECO:0000256" key="1">
    <source>
        <dbReference type="SAM" id="MobiDB-lite"/>
    </source>
</evidence>
<dbReference type="Proteomes" id="UP001148299">
    <property type="component" value="Unassembled WGS sequence"/>
</dbReference>